<evidence type="ECO:0000313" key="9">
    <source>
        <dbReference type="RefSeq" id="XP_017885787.1"/>
    </source>
</evidence>
<sequence length="530" mass="61768">MLIFDFLRRFFGWADNPSRKRRAVSFTQEEDEEEEDVISRKRHKPCDVHPCQLYDVENGLIQIDDSSEDEIQVLSPPKLKYSNRQLHSSKSKMGCSGKRNETMLNKAHRLREKSQYEELLQKFLPHRIHVIQNKPVDRREVVEVIDLEDYEPRSSRPGKSESSVNLSKMKHKSNVKQLVINLNDEDDDDSSEVTIESIKCVRPPKASKDSSNSKQSLNESNIKVNSLRDQLSAKAVIQQDFIPRIAKRYNERVEQRYKEAEELKKMTTVLSKHNRLAREAALEEHLARSMRLYEAVLDETEEPEEVELPTLTETMLRQVKQALIPQPADQILVEGFGLRISRKDMYTLSNSNWLNDEVINFYMNLLIARGGKNNYPRVHAMNTFFYPKLISGGHSSLKRWTRKIDIFAQELIVVPIHLGIHWCMSIIDFRDKTIRYYDSMGGDNQKCLASLRNYLEAESLDKKGKPFDTRDWKLVNVKDIPQQMNGSDCGVFSCMFAEFICANRKITFAQEDMSYFRKKMVYEILNSKIL</sequence>
<dbReference type="RefSeq" id="XP_017885786.1">
    <property type="nucleotide sequence ID" value="XM_018030297.2"/>
</dbReference>
<dbReference type="PROSITE" id="PS50600">
    <property type="entry name" value="ULP_PROTEASE"/>
    <property type="match status" value="1"/>
</dbReference>
<dbReference type="GO" id="GO:0016926">
    <property type="term" value="P:protein desumoylation"/>
    <property type="evidence" value="ECO:0007669"/>
    <property type="project" value="TreeGrafter"/>
</dbReference>
<comment type="similarity">
    <text evidence="1">Belongs to the peptidase C48 family.</text>
</comment>
<dbReference type="RefSeq" id="XP_017885790.1">
    <property type="nucleotide sequence ID" value="XM_018030301.2"/>
</dbReference>
<dbReference type="KEGG" id="ccal:108628399"/>
<evidence type="ECO:0000259" key="6">
    <source>
        <dbReference type="PROSITE" id="PS50600"/>
    </source>
</evidence>
<organism evidence="7 12">
    <name type="scientific">Ceratina calcarata</name>
    <dbReference type="NCBI Taxonomy" id="156304"/>
    <lineage>
        <taxon>Eukaryota</taxon>
        <taxon>Metazoa</taxon>
        <taxon>Ecdysozoa</taxon>
        <taxon>Arthropoda</taxon>
        <taxon>Hexapoda</taxon>
        <taxon>Insecta</taxon>
        <taxon>Pterygota</taxon>
        <taxon>Neoptera</taxon>
        <taxon>Endopterygota</taxon>
        <taxon>Hymenoptera</taxon>
        <taxon>Apocrita</taxon>
        <taxon>Aculeata</taxon>
        <taxon>Apoidea</taxon>
        <taxon>Anthophila</taxon>
        <taxon>Apidae</taxon>
        <taxon>Ceratina</taxon>
        <taxon>Zadontomerus</taxon>
    </lineage>
</organism>
<dbReference type="PANTHER" id="PTHR12606">
    <property type="entry name" value="SENTRIN/SUMO-SPECIFIC PROTEASE"/>
    <property type="match status" value="1"/>
</dbReference>
<accession>A0AAJ7S678</accession>
<evidence type="ECO:0000313" key="7">
    <source>
        <dbReference type="Proteomes" id="UP000694925"/>
    </source>
</evidence>
<dbReference type="AlphaFoldDB" id="A0AAJ7S678"/>
<evidence type="ECO:0000256" key="3">
    <source>
        <dbReference type="ARBA" id="ARBA00022801"/>
    </source>
</evidence>
<evidence type="ECO:0000313" key="10">
    <source>
        <dbReference type="RefSeq" id="XP_017885788.1"/>
    </source>
</evidence>
<evidence type="ECO:0000313" key="11">
    <source>
        <dbReference type="RefSeq" id="XP_017885790.1"/>
    </source>
</evidence>
<dbReference type="Proteomes" id="UP000694925">
    <property type="component" value="Unplaced"/>
</dbReference>
<dbReference type="Pfam" id="PF02902">
    <property type="entry name" value="Peptidase_C48"/>
    <property type="match status" value="1"/>
</dbReference>
<dbReference type="RefSeq" id="XP_017885787.1">
    <property type="nucleotide sequence ID" value="XM_018030298.2"/>
</dbReference>
<dbReference type="GO" id="GO:0016929">
    <property type="term" value="F:deSUMOylase activity"/>
    <property type="evidence" value="ECO:0007669"/>
    <property type="project" value="TreeGrafter"/>
</dbReference>
<dbReference type="FunFam" id="3.40.395.10:FF:000001">
    <property type="entry name" value="Sentrin-specific protease 1"/>
    <property type="match status" value="1"/>
</dbReference>
<dbReference type="GO" id="GO:0080090">
    <property type="term" value="P:regulation of primary metabolic process"/>
    <property type="evidence" value="ECO:0007669"/>
    <property type="project" value="UniProtKB-ARBA"/>
</dbReference>
<dbReference type="RefSeq" id="XP_017885788.1">
    <property type="nucleotide sequence ID" value="XM_018030299.2"/>
</dbReference>
<dbReference type="InterPro" id="IPR038765">
    <property type="entry name" value="Papain-like_cys_pep_sf"/>
</dbReference>
<evidence type="ECO:0000256" key="4">
    <source>
        <dbReference type="ARBA" id="ARBA00022807"/>
    </source>
</evidence>
<protein>
    <submittedName>
        <fullName evidence="8 9">Sentrin-specific protease 1-like</fullName>
    </submittedName>
</protein>
<keyword evidence="7" id="KW-1185">Reference proteome</keyword>
<dbReference type="SUPFAM" id="SSF54001">
    <property type="entry name" value="Cysteine proteinases"/>
    <property type="match status" value="1"/>
</dbReference>
<evidence type="ECO:0000313" key="12">
    <source>
        <dbReference type="RefSeq" id="XP_026672225.1"/>
    </source>
</evidence>
<feature type="region of interest" description="Disordered" evidence="5">
    <location>
        <begin position="201"/>
        <end position="221"/>
    </location>
</feature>
<evidence type="ECO:0000256" key="5">
    <source>
        <dbReference type="SAM" id="MobiDB-lite"/>
    </source>
</evidence>
<evidence type="ECO:0000313" key="13">
    <source>
        <dbReference type="RefSeq" id="XP_026672226.1"/>
    </source>
</evidence>
<feature type="domain" description="Ubiquitin-like protease family profile" evidence="6">
    <location>
        <begin position="338"/>
        <end position="500"/>
    </location>
</feature>
<name>A0AAJ7S678_9HYME</name>
<dbReference type="GO" id="GO:0060255">
    <property type="term" value="P:regulation of macromolecule metabolic process"/>
    <property type="evidence" value="ECO:0007669"/>
    <property type="project" value="UniProtKB-ARBA"/>
</dbReference>
<proteinExistence type="inferred from homology"/>
<feature type="compositionally biased region" description="Polar residues" evidence="5">
    <location>
        <begin position="209"/>
        <end position="221"/>
    </location>
</feature>
<dbReference type="PANTHER" id="PTHR12606:SF141">
    <property type="entry name" value="GH15225P-RELATED"/>
    <property type="match status" value="1"/>
</dbReference>
<dbReference type="GO" id="GO:0006508">
    <property type="term" value="P:proteolysis"/>
    <property type="evidence" value="ECO:0007669"/>
    <property type="project" value="UniProtKB-KW"/>
</dbReference>
<dbReference type="InterPro" id="IPR003653">
    <property type="entry name" value="Peptidase_C48_C"/>
</dbReference>
<evidence type="ECO:0000256" key="2">
    <source>
        <dbReference type="ARBA" id="ARBA00022670"/>
    </source>
</evidence>
<dbReference type="RefSeq" id="XP_026672226.1">
    <property type="nucleotide sequence ID" value="XM_026816425.1"/>
</dbReference>
<dbReference type="RefSeq" id="XP_026672225.1">
    <property type="nucleotide sequence ID" value="XM_026816424.1"/>
</dbReference>
<keyword evidence="4" id="KW-0788">Thiol protease</keyword>
<evidence type="ECO:0000313" key="8">
    <source>
        <dbReference type="RefSeq" id="XP_017885786.1"/>
    </source>
</evidence>
<gene>
    <name evidence="8 9 10 11 12 13" type="primary">LOC108628399</name>
</gene>
<evidence type="ECO:0000256" key="1">
    <source>
        <dbReference type="ARBA" id="ARBA00005234"/>
    </source>
</evidence>
<dbReference type="GO" id="GO:0005634">
    <property type="term" value="C:nucleus"/>
    <property type="evidence" value="ECO:0007669"/>
    <property type="project" value="TreeGrafter"/>
</dbReference>
<keyword evidence="2" id="KW-0645">Protease</keyword>
<reference evidence="8 9" key="1">
    <citation type="submission" date="2025-04" db="UniProtKB">
        <authorList>
            <consortium name="RefSeq"/>
        </authorList>
    </citation>
    <scope>IDENTIFICATION</scope>
    <source>
        <tissue evidence="8 9">Whole body</tissue>
    </source>
</reference>
<dbReference type="GeneID" id="108628399"/>
<keyword evidence="3" id="KW-0378">Hydrolase</keyword>
<dbReference type="Gene3D" id="3.40.395.10">
    <property type="entry name" value="Adenoviral Proteinase, Chain A"/>
    <property type="match status" value="1"/>
</dbReference>